<name>A0A7J6PWX3_PEROL</name>
<accession>A0A7J6PWX3</accession>
<sequence>DVTIANQVEAAGIPGKIVASDTLRGRVSTASTTGRRIVQVAILPPLAQGVSASHEGLVSLYLCSQCTTRELILRRGLLQRGSICGREILPSHFELRITAVYRLVVQRDALALDHVLEVEGMEYQSGLSITDAVSAIIAERGSRTPTAAEALRTGSPIFTDSPVVSDRSAEAAFREGEECELLMVSKALQWTITTAASEVWDIFTDS</sequence>
<comment type="caution">
    <text evidence="1">The sequence shown here is derived from an EMBL/GenBank/DDBJ whole genome shotgun (WGS) entry which is preliminary data.</text>
</comment>
<feature type="non-terminal residue" evidence="1">
    <location>
        <position position="206"/>
    </location>
</feature>
<evidence type="ECO:0000313" key="2">
    <source>
        <dbReference type="Proteomes" id="UP000553632"/>
    </source>
</evidence>
<reference evidence="1 2" key="1">
    <citation type="submission" date="2020-04" db="EMBL/GenBank/DDBJ databases">
        <title>Perkinsus olseni comparative genomics.</title>
        <authorList>
            <person name="Bogema D.R."/>
        </authorList>
    </citation>
    <scope>NUCLEOTIDE SEQUENCE [LARGE SCALE GENOMIC DNA]</scope>
    <source>
        <strain evidence="1 2">ATCC PRA-207</strain>
    </source>
</reference>
<feature type="non-terminal residue" evidence="1">
    <location>
        <position position="1"/>
    </location>
</feature>
<evidence type="ECO:0000313" key="1">
    <source>
        <dbReference type="EMBL" id="KAF4700578.1"/>
    </source>
</evidence>
<gene>
    <name evidence="1" type="ORF">FOZ63_007288</name>
</gene>
<protein>
    <submittedName>
        <fullName evidence="1">Uncharacterized protein</fullName>
    </submittedName>
</protein>
<keyword evidence="2" id="KW-1185">Reference proteome</keyword>
<dbReference type="EMBL" id="JABANO010037194">
    <property type="protein sequence ID" value="KAF4700578.1"/>
    <property type="molecule type" value="Genomic_DNA"/>
</dbReference>
<dbReference type="Proteomes" id="UP000553632">
    <property type="component" value="Unassembled WGS sequence"/>
</dbReference>
<proteinExistence type="predicted"/>
<dbReference type="AlphaFoldDB" id="A0A7J6PWX3"/>
<organism evidence="1 2">
    <name type="scientific">Perkinsus olseni</name>
    <name type="common">Perkinsus atlanticus</name>
    <dbReference type="NCBI Taxonomy" id="32597"/>
    <lineage>
        <taxon>Eukaryota</taxon>
        <taxon>Sar</taxon>
        <taxon>Alveolata</taxon>
        <taxon>Perkinsozoa</taxon>
        <taxon>Perkinsea</taxon>
        <taxon>Perkinsida</taxon>
        <taxon>Perkinsidae</taxon>
        <taxon>Perkinsus</taxon>
    </lineage>
</organism>